<evidence type="ECO:0000313" key="1">
    <source>
        <dbReference type="EMBL" id="MDN7244649.1"/>
    </source>
</evidence>
<proteinExistence type="predicted"/>
<dbReference type="RefSeq" id="WP_301855108.1">
    <property type="nucleotide sequence ID" value="NZ_JAUJWU010000001.1"/>
</dbReference>
<dbReference type="Proteomes" id="UP001172142">
    <property type="component" value="Unassembled WGS sequence"/>
</dbReference>
<protein>
    <submittedName>
        <fullName evidence="1">Uncharacterized protein</fullName>
    </submittedName>
</protein>
<keyword evidence="2" id="KW-1185">Reference proteome</keyword>
<comment type="caution">
    <text evidence="1">The sequence shown here is derived from an EMBL/GenBank/DDBJ whole genome shotgun (WGS) entry which is preliminary data.</text>
</comment>
<dbReference type="EMBL" id="JAUJWU010000001">
    <property type="protein sequence ID" value="MDN7244649.1"/>
    <property type="molecule type" value="Genomic_DNA"/>
</dbReference>
<accession>A0ABT8N9T6</accession>
<evidence type="ECO:0000313" key="2">
    <source>
        <dbReference type="Proteomes" id="UP001172142"/>
    </source>
</evidence>
<name>A0ABT8N9T6_9BACL</name>
<organism evidence="1 2">
    <name type="scientific">Planococcus shenhongbingii</name>
    <dbReference type="NCBI Taxonomy" id="3058398"/>
    <lineage>
        <taxon>Bacteria</taxon>
        <taxon>Bacillati</taxon>
        <taxon>Bacillota</taxon>
        <taxon>Bacilli</taxon>
        <taxon>Bacillales</taxon>
        <taxon>Caryophanaceae</taxon>
        <taxon>Planococcus</taxon>
    </lineage>
</organism>
<reference evidence="1 2" key="1">
    <citation type="submission" date="2023-07" db="EMBL/GenBank/DDBJ databases">
        <title>Novel species in genus Planococcus.</title>
        <authorList>
            <person name="Ning S."/>
        </authorList>
    </citation>
    <scope>NUCLEOTIDE SEQUENCE [LARGE SCALE GENOMIC DNA]</scope>
    <source>
        <strain evidence="1 2">N017</strain>
    </source>
</reference>
<gene>
    <name evidence="1" type="ORF">QWY13_04005</name>
</gene>
<sequence length="78" mass="8730">MELVKQAADPRSFRNRTSTLATVNDLLGHADSDRKYDVSKMVLAVVSNLERQKTQPAGIAAYVSQKKKNRKPLAFVKK</sequence>